<dbReference type="Proteomes" id="UP000642993">
    <property type="component" value="Unassembled WGS sequence"/>
</dbReference>
<dbReference type="RefSeq" id="WP_192040119.1">
    <property type="nucleotide sequence ID" value="NZ_JACYWE010000009.1"/>
</dbReference>
<dbReference type="SUPFAM" id="SSF101874">
    <property type="entry name" value="YceI-like"/>
    <property type="match status" value="1"/>
</dbReference>
<protein>
    <submittedName>
        <fullName evidence="3">YceI family protein</fullName>
    </submittedName>
</protein>
<dbReference type="Pfam" id="PF04264">
    <property type="entry name" value="YceI"/>
    <property type="match status" value="1"/>
</dbReference>
<dbReference type="PANTHER" id="PTHR34406:SF1">
    <property type="entry name" value="PROTEIN YCEI"/>
    <property type="match status" value="1"/>
</dbReference>
<evidence type="ECO:0000256" key="1">
    <source>
        <dbReference type="ARBA" id="ARBA00008812"/>
    </source>
</evidence>
<evidence type="ECO:0000259" key="2">
    <source>
        <dbReference type="SMART" id="SM00867"/>
    </source>
</evidence>
<dbReference type="Gene3D" id="2.40.128.110">
    <property type="entry name" value="Lipid/polyisoprenoid-binding, YceI-like"/>
    <property type="match status" value="1"/>
</dbReference>
<accession>A0A927PN67</accession>
<reference evidence="3" key="1">
    <citation type="submission" date="2020-09" db="EMBL/GenBank/DDBJ databases">
        <title>Hoyosella lacisalsi sp. nov., a halotolerant actinobacterium isolated from soil of Lake Gudzhirganskoe.</title>
        <authorList>
            <person name="Yang Q."/>
            <person name="Guo P.Y."/>
            <person name="Liu S.W."/>
            <person name="Li F.N."/>
            <person name="Sun C.H."/>
        </authorList>
    </citation>
    <scope>NUCLEOTIDE SEQUENCE</scope>
    <source>
        <strain evidence="3">G463</strain>
    </source>
</reference>
<dbReference type="AlphaFoldDB" id="A0A927PN67"/>
<proteinExistence type="inferred from homology"/>
<dbReference type="InterPro" id="IPR007372">
    <property type="entry name" value="Lipid/polyisoprenoid-bd_YceI"/>
</dbReference>
<evidence type="ECO:0000313" key="3">
    <source>
        <dbReference type="EMBL" id="MBD8507667.1"/>
    </source>
</evidence>
<dbReference type="PANTHER" id="PTHR34406">
    <property type="entry name" value="PROTEIN YCEI"/>
    <property type="match status" value="1"/>
</dbReference>
<comment type="caution">
    <text evidence="3">The sequence shown here is derived from an EMBL/GenBank/DDBJ whole genome shotgun (WGS) entry which is preliminary data.</text>
</comment>
<evidence type="ECO:0000313" key="4">
    <source>
        <dbReference type="Proteomes" id="UP000642993"/>
    </source>
</evidence>
<dbReference type="SMART" id="SM00867">
    <property type="entry name" value="YceI"/>
    <property type="match status" value="1"/>
</dbReference>
<feature type="domain" description="Lipid/polyisoprenoid-binding YceI-like" evidence="2">
    <location>
        <begin position="20"/>
        <end position="185"/>
    </location>
</feature>
<gene>
    <name evidence="3" type="ORF">HT102_14360</name>
</gene>
<keyword evidence="4" id="KW-1185">Reference proteome</keyword>
<dbReference type="InterPro" id="IPR036761">
    <property type="entry name" value="TTHA0802/YceI-like_sf"/>
</dbReference>
<name>A0A927PN67_9ACTN</name>
<sequence>MLAAGEYLLGPENPGHGSDQLAVRTSRAGVGARVGHDLVINAAQWSARVTVPPSGPGDATIAATIQTGSLAITQATGGVKPMSASDRRTTEKNMRGVLKPHSFPTATFTSTSVAVDGNSLQVEGDLALLGVSRPVALTGTIEASGQVEVSAGIRQSRWGITPFSAFLGALRLADEVTIAIQGPLEPDGAR</sequence>
<comment type="similarity">
    <text evidence="1">Belongs to the UPF0312 family.</text>
</comment>
<organism evidence="3 4">
    <name type="scientific">Lolliginicoccus lacisalsi</name>
    <dbReference type="NCBI Taxonomy" id="2742202"/>
    <lineage>
        <taxon>Bacteria</taxon>
        <taxon>Bacillati</taxon>
        <taxon>Actinomycetota</taxon>
        <taxon>Actinomycetes</taxon>
        <taxon>Mycobacteriales</taxon>
        <taxon>Hoyosellaceae</taxon>
        <taxon>Lolliginicoccus</taxon>
    </lineage>
</organism>
<dbReference type="EMBL" id="JACYWE010000009">
    <property type="protein sequence ID" value="MBD8507667.1"/>
    <property type="molecule type" value="Genomic_DNA"/>
</dbReference>